<keyword evidence="4 8" id="KW-0032">Aminotransferase</keyword>
<comment type="similarity">
    <text evidence="2">Belongs to the class-I pyridoxal-phosphate-dependent aminotransferase family.</text>
</comment>
<keyword evidence="6" id="KW-0663">Pyridoxal phosphate</keyword>
<evidence type="ECO:0000259" key="7">
    <source>
        <dbReference type="Pfam" id="PF00155"/>
    </source>
</evidence>
<dbReference type="GO" id="GO:0008483">
    <property type="term" value="F:transaminase activity"/>
    <property type="evidence" value="ECO:0007669"/>
    <property type="project" value="UniProtKB-KW"/>
</dbReference>
<dbReference type="SUPFAM" id="SSF53383">
    <property type="entry name" value="PLP-dependent transferases"/>
    <property type="match status" value="1"/>
</dbReference>
<reference evidence="8" key="1">
    <citation type="journal article" date="2023" name="Microbiol Resour">
        <title>Genome Sequences of Rhodoplanes serenus and Two Thermotolerant Strains, Rhodoplanes tepidamans and 'Rhodoplanes cryptolactis,' Further Refine the Genus.</title>
        <authorList>
            <person name="Rayyan A.A."/>
            <person name="Kyndt J.A."/>
        </authorList>
    </citation>
    <scope>NUCLEOTIDE SEQUENCE</scope>
    <source>
        <strain evidence="8">DSM 9987</strain>
    </source>
</reference>
<evidence type="ECO:0000256" key="3">
    <source>
        <dbReference type="ARBA" id="ARBA00011738"/>
    </source>
</evidence>
<dbReference type="EMBL" id="JAQQLI010000001">
    <property type="protein sequence ID" value="MDC7784361.1"/>
    <property type="molecule type" value="Genomic_DNA"/>
</dbReference>
<keyword evidence="9" id="KW-1185">Reference proteome</keyword>
<evidence type="ECO:0000256" key="5">
    <source>
        <dbReference type="ARBA" id="ARBA00022679"/>
    </source>
</evidence>
<dbReference type="CDD" id="cd00609">
    <property type="entry name" value="AAT_like"/>
    <property type="match status" value="1"/>
</dbReference>
<dbReference type="InterPro" id="IPR015424">
    <property type="entry name" value="PyrdxlP-dep_Trfase"/>
</dbReference>
<dbReference type="PRINTS" id="PR00799">
    <property type="entry name" value="TRANSAMINASE"/>
</dbReference>
<dbReference type="InterPro" id="IPR015422">
    <property type="entry name" value="PyrdxlP-dep_Trfase_small"/>
</dbReference>
<accession>A0ABT5J400</accession>
<comment type="subunit">
    <text evidence="3">Homodimer.</text>
</comment>
<dbReference type="RefSeq" id="WP_272775204.1">
    <property type="nucleotide sequence ID" value="NZ_JAQQLI010000001.1"/>
</dbReference>
<reference evidence="8" key="2">
    <citation type="submission" date="2023-02" db="EMBL/GenBank/DDBJ databases">
        <authorList>
            <person name="Rayyan A."/>
            <person name="Meyer T."/>
            <person name="Kyndt J.A."/>
        </authorList>
    </citation>
    <scope>NUCLEOTIDE SEQUENCE</scope>
    <source>
        <strain evidence="8">DSM 9987</strain>
    </source>
</reference>
<dbReference type="InterPro" id="IPR000796">
    <property type="entry name" value="Asp_trans"/>
</dbReference>
<dbReference type="Gene3D" id="3.90.1150.10">
    <property type="entry name" value="Aspartate Aminotransferase, domain 1"/>
    <property type="match status" value="1"/>
</dbReference>
<comment type="cofactor">
    <cofactor evidence="1">
        <name>pyridoxal 5'-phosphate</name>
        <dbReference type="ChEBI" id="CHEBI:597326"/>
    </cofactor>
</comment>
<keyword evidence="5" id="KW-0808">Transferase</keyword>
<dbReference type="Pfam" id="PF00155">
    <property type="entry name" value="Aminotran_1_2"/>
    <property type="match status" value="1"/>
</dbReference>
<evidence type="ECO:0000256" key="2">
    <source>
        <dbReference type="ARBA" id="ARBA00007441"/>
    </source>
</evidence>
<protein>
    <submittedName>
        <fullName evidence="8">Aspartate/tyrosine/aromatic aminotransferase</fullName>
    </submittedName>
</protein>
<proteinExistence type="inferred from homology"/>
<evidence type="ECO:0000256" key="4">
    <source>
        <dbReference type="ARBA" id="ARBA00022576"/>
    </source>
</evidence>
<dbReference type="InterPro" id="IPR015421">
    <property type="entry name" value="PyrdxlP-dep_Trfase_major"/>
</dbReference>
<dbReference type="PANTHER" id="PTHR11879:SF22">
    <property type="entry name" value="ASPARTATE AMINOTRANSFERASE, MITOCHONDRIAL"/>
    <property type="match status" value="1"/>
</dbReference>
<dbReference type="Gene3D" id="3.40.640.10">
    <property type="entry name" value="Type I PLP-dependent aspartate aminotransferase-like (Major domain)"/>
    <property type="match status" value="1"/>
</dbReference>
<feature type="domain" description="Aminotransferase class I/classII large" evidence="7">
    <location>
        <begin position="27"/>
        <end position="388"/>
    </location>
</feature>
<gene>
    <name evidence="8" type="ORF">PQJ73_01580</name>
</gene>
<organism evidence="8 9">
    <name type="scientific">Rhodoplanes tepidamans</name>
    <name type="common">Rhodoplanes cryptolactis</name>
    <dbReference type="NCBI Taxonomy" id="200616"/>
    <lineage>
        <taxon>Bacteria</taxon>
        <taxon>Pseudomonadati</taxon>
        <taxon>Pseudomonadota</taxon>
        <taxon>Alphaproteobacteria</taxon>
        <taxon>Hyphomicrobiales</taxon>
        <taxon>Nitrobacteraceae</taxon>
        <taxon>Rhodoplanes</taxon>
    </lineage>
</organism>
<dbReference type="Proteomes" id="UP001165652">
    <property type="component" value="Unassembled WGS sequence"/>
</dbReference>
<evidence type="ECO:0000313" key="8">
    <source>
        <dbReference type="EMBL" id="MDC7784361.1"/>
    </source>
</evidence>
<evidence type="ECO:0000256" key="1">
    <source>
        <dbReference type="ARBA" id="ARBA00001933"/>
    </source>
</evidence>
<dbReference type="PANTHER" id="PTHR11879">
    <property type="entry name" value="ASPARTATE AMINOTRANSFERASE"/>
    <property type="match status" value="1"/>
</dbReference>
<dbReference type="InterPro" id="IPR004839">
    <property type="entry name" value="Aminotransferase_I/II_large"/>
</dbReference>
<sequence>MFETLAAAPPDPILSLIGLFRDDPRPGKIDLGIGVYRDAAGHTPILRTVREAERRLYESETTKTYVGPAGDPAFCAAVAGLVFGEAHPGDRLRAVQTPGGAGALRVLAGLIARSRPGVTVWVPDPTWVNHISILADAGLPVRPHPYFDPATGGVRVDAMLDALRGAAPGDVVLLHGCCHNPTGASLTAADWDAVCDVITSRNLFPFVDLAYQGFGDGLEEDAYAVRLFARRLPEMVVAVSCSKNFGIYRERTGAAFVLATDAARAAVAHSQLVVVARITYSMPPDHGGAIVRIILADPSLTADWKAELAAMRGYVVGHREALAEAFRRRTNTDRFDFLTTHRGMFSLLGTTPEQAARLRAEHAVYIVADGRINLAGLRDDQIEPFVAAVAAVCG</sequence>
<dbReference type="NCBIfam" id="NF006719">
    <property type="entry name" value="PRK09257.1"/>
    <property type="match status" value="1"/>
</dbReference>
<name>A0ABT5J400_RHOTP</name>
<evidence type="ECO:0000256" key="6">
    <source>
        <dbReference type="ARBA" id="ARBA00022898"/>
    </source>
</evidence>
<evidence type="ECO:0000313" key="9">
    <source>
        <dbReference type="Proteomes" id="UP001165652"/>
    </source>
</evidence>
<comment type="caution">
    <text evidence="8">The sequence shown here is derived from an EMBL/GenBank/DDBJ whole genome shotgun (WGS) entry which is preliminary data.</text>
</comment>